<gene>
    <name evidence="4" type="ORF">ACFFRH_32290</name>
</gene>
<dbReference type="SUPFAM" id="SSF56219">
    <property type="entry name" value="DNase I-like"/>
    <property type="match status" value="1"/>
</dbReference>
<feature type="transmembrane region" description="Helical" evidence="2">
    <location>
        <begin position="34"/>
        <end position="58"/>
    </location>
</feature>
<dbReference type="InterPro" id="IPR005135">
    <property type="entry name" value="Endo/exonuclease/phosphatase"/>
</dbReference>
<keyword evidence="2" id="KW-1133">Transmembrane helix</keyword>
<keyword evidence="2" id="KW-0472">Membrane</keyword>
<dbReference type="GO" id="GO:0004519">
    <property type="term" value="F:endonuclease activity"/>
    <property type="evidence" value="ECO:0007669"/>
    <property type="project" value="UniProtKB-KW"/>
</dbReference>
<feature type="domain" description="Endonuclease/exonuclease/phosphatase" evidence="3">
    <location>
        <begin position="137"/>
        <end position="356"/>
    </location>
</feature>
<feature type="transmembrane region" description="Helical" evidence="2">
    <location>
        <begin position="64"/>
        <end position="84"/>
    </location>
</feature>
<comment type="caution">
    <text evidence="4">The sequence shown here is derived from an EMBL/GenBank/DDBJ whole genome shotgun (WGS) entry which is preliminary data.</text>
</comment>
<evidence type="ECO:0000259" key="3">
    <source>
        <dbReference type="Pfam" id="PF03372"/>
    </source>
</evidence>
<feature type="region of interest" description="Disordered" evidence="1">
    <location>
        <begin position="1"/>
        <end position="24"/>
    </location>
</feature>
<organism evidence="4 5">
    <name type="scientific">Streptosporangium vulgare</name>
    <dbReference type="NCBI Taxonomy" id="46190"/>
    <lineage>
        <taxon>Bacteria</taxon>
        <taxon>Bacillati</taxon>
        <taxon>Actinomycetota</taxon>
        <taxon>Actinomycetes</taxon>
        <taxon>Streptosporangiales</taxon>
        <taxon>Streptosporangiaceae</taxon>
        <taxon>Streptosporangium</taxon>
    </lineage>
</organism>
<reference evidence="4 5" key="1">
    <citation type="submission" date="2024-09" db="EMBL/GenBank/DDBJ databases">
        <authorList>
            <person name="Sun Q."/>
            <person name="Mori K."/>
        </authorList>
    </citation>
    <scope>NUCLEOTIDE SEQUENCE [LARGE SCALE GENOMIC DNA]</scope>
    <source>
        <strain evidence="4 5">JCM 3028</strain>
    </source>
</reference>
<evidence type="ECO:0000313" key="4">
    <source>
        <dbReference type="EMBL" id="MFB9680186.1"/>
    </source>
</evidence>
<keyword evidence="4" id="KW-0255">Endonuclease</keyword>
<protein>
    <submittedName>
        <fullName evidence="4">Endonuclease/exonuclease/phosphatase family protein</fullName>
    </submittedName>
</protein>
<dbReference type="InterPro" id="IPR036691">
    <property type="entry name" value="Endo/exonu/phosph_ase_sf"/>
</dbReference>
<keyword evidence="5" id="KW-1185">Reference proteome</keyword>
<sequence length="366" mass="40798">MTTDQVPAASPVPDTRHTPAAGRSRARRCLGTRLLVAGTAAWTAFVAAHVLLTGRWWFWLVVESMPPVTLVVVPLLLLAVTPLARPVRRRLSVVLSALLLLGAQLAGVSPLGLARGGGPPDGALKIFSWSTDVWEMSDDPVEFYDYLRAQRADVYLLQEYLHWGDGPLRVDDLARVRAAFPGYHIVTEGELITISRLPIVATYPRRTSPTGTDWYWRGNKALRVDVRSGTGVLSLYNVHLPVPIRTERSPLTAGFYEFVRDQYHRRRGEFAALSADLARNPNPVVVAGDFNSAWMNLIPPGEGLRRLDPEGSVLPLTWPTSSFAIPLPRLWRLDWVFTTEEVRVSRYRLVPSISDHLAQELYVSPN</sequence>
<feature type="transmembrane region" description="Helical" evidence="2">
    <location>
        <begin position="91"/>
        <end position="113"/>
    </location>
</feature>
<dbReference type="Proteomes" id="UP001589610">
    <property type="component" value="Unassembled WGS sequence"/>
</dbReference>
<evidence type="ECO:0000256" key="1">
    <source>
        <dbReference type="SAM" id="MobiDB-lite"/>
    </source>
</evidence>
<keyword evidence="4" id="KW-0378">Hydrolase</keyword>
<dbReference type="EMBL" id="JBHMBS010000021">
    <property type="protein sequence ID" value="MFB9680186.1"/>
    <property type="molecule type" value="Genomic_DNA"/>
</dbReference>
<dbReference type="RefSeq" id="WP_344743403.1">
    <property type="nucleotide sequence ID" value="NZ_BAAAWW010000025.1"/>
</dbReference>
<accession>A0ABV5TMT5</accession>
<proteinExistence type="predicted"/>
<dbReference type="Pfam" id="PF03372">
    <property type="entry name" value="Exo_endo_phos"/>
    <property type="match status" value="1"/>
</dbReference>
<evidence type="ECO:0000256" key="2">
    <source>
        <dbReference type="SAM" id="Phobius"/>
    </source>
</evidence>
<dbReference type="Gene3D" id="3.60.10.10">
    <property type="entry name" value="Endonuclease/exonuclease/phosphatase"/>
    <property type="match status" value="1"/>
</dbReference>
<keyword evidence="4" id="KW-0540">Nuclease</keyword>
<evidence type="ECO:0000313" key="5">
    <source>
        <dbReference type="Proteomes" id="UP001589610"/>
    </source>
</evidence>
<name>A0ABV5TMT5_9ACTN</name>
<keyword evidence="2" id="KW-0812">Transmembrane</keyword>